<organism evidence="2 3">
    <name type="scientific">Rhodotorula mucilaginosa</name>
    <name type="common">Yeast</name>
    <name type="synonym">Rhodotorula rubra</name>
    <dbReference type="NCBI Taxonomy" id="5537"/>
    <lineage>
        <taxon>Eukaryota</taxon>
        <taxon>Fungi</taxon>
        <taxon>Dikarya</taxon>
        <taxon>Basidiomycota</taxon>
        <taxon>Pucciniomycotina</taxon>
        <taxon>Microbotryomycetes</taxon>
        <taxon>Sporidiobolales</taxon>
        <taxon>Sporidiobolaceae</taxon>
        <taxon>Rhodotorula</taxon>
    </lineage>
</organism>
<feature type="compositionally biased region" description="Low complexity" evidence="1">
    <location>
        <begin position="9"/>
        <end position="20"/>
    </location>
</feature>
<keyword evidence="3" id="KW-1185">Reference proteome</keyword>
<evidence type="ECO:0000313" key="3">
    <source>
        <dbReference type="Proteomes" id="UP000777482"/>
    </source>
</evidence>
<feature type="region of interest" description="Disordered" evidence="1">
    <location>
        <begin position="1"/>
        <end position="20"/>
    </location>
</feature>
<name>A0A9P6VTJ0_RHOMI</name>
<evidence type="ECO:0000256" key="1">
    <source>
        <dbReference type="SAM" id="MobiDB-lite"/>
    </source>
</evidence>
<gene>
    <name evidence="2" type="ORF">C6P46_002976</name>
</gene>
<sequence>MPVAVSPDTSLASTSTHSFTSTTPSFIMVAAYPGLGYTRNGCTVSKYPGLGYTRNGCTVSKYPGLGYTRNGCTVA</sequence>
<evidence type="ECO:0000313" key="2">
    <source>
        <dbReference type="EMBL" id="KAG0653341.1"/>
    </source>
</evidence>
<dbReference type="OrthoDB" id="2531158at2759"/>
<dbReference type="Proteomes" id="UP000777482">
    <property type="component" value="Unassembled WGS sequence"/>
</dbReference>
<comment type="caution">
    <text evidence="2">The sequence shown here is derived from an EMBL/GenBank/DDBJ whole genome shotgun (WGS) entry which is preliminary data.</text>
</comment>
<proteinExistence type="predicted"/>
<accession>A0A9P6VTJ0</accession>
<protein>
    <submittedName>
        <fullName evidence="2">Uncharacterized protein</fullName>
    </submittedName>
</protein>
<dbReference type="AlphaFoldDB" id="A0A9P6VTJ0"/>
<reference evidence="2 3" key="1">
    <citation type="submission" date="2020-11" db="EMBL/GenBank/DDBJ databases">
        <title>Kefir isolates.</title>
        <authorList>
            <person name="Marcisauskas S."/>
            <person name="Kim Y."/>
            <person name="Blasche S."/>
        </authorList>
    </citation>
    <scope>NUCLEOTIDE SEQUENCE [LARGE SCALE GENOMIC DNA]</scope>
    <source>
        <strain evidence="2 3">KR</strain>
    </source>
</reference>
<dbReference type="EMBL" id="PUHQ01000225">
    <property type="protein sequence ID" value="KAG0653341.1"/>
    <property type="molecule type" value="Genomic_DNA"/>
</dbReference>